<evidence type="ECO:0000256" key="5">
    <source>
        <dbReference type="ARBA" id="ARBA00023295"/>
    </source>
</evidence>
<evidence type="ECO:0000256" key="6">
    <source>
        <dbReference type="ARBA" id="ARBA00023326"/>
    </source>
</evidence>
<proteinExistence type="inferred from homology"/>
<dbReference type="PANTHER" id="PTHR31297:SF41">
    <property type="entry name" value="ENDOGLUCANASE, PUTATIVE (AFU_ORTHOLOGUE AFUA_5G01830)-RELATED"/>
    <property type="match status" value="1"/>
</dbReference>
<evidence type="ECO:0000313" key="10">
    <source>
        <dbReference type="Proteomes" id="UP000824123"/>
    </source>
</evidence>
<dbReference type="PANTHER" id="PTHR31297">
    <property type="entry name" value="GLUCAN ENDO-1,6-BETA-GLUCOSIDASE B"/>
    <property type="match status" value="1"/>
</dbReference>
<dbReference type="Proteomes" id="UP000824123">
    <property type="component" value="Unassembled WGS sequence"/>
</dbReference>
<keyword evidence="6" id="KW-0624">Polysaccharide degradation</keyword>
<keyword evidence="4" id="KW-0119">Carbohydrate metabolism</keyword>
<evidence type="ECO:0000256" key="2">
    <source>
        <dbReference type="ARBA" id="ARBA00022801"/>
    </source>
</evidence>
<dbReference type="InterPro" id="IPR018087">
    <property type="entry name" value="Glyco_hydro_5_CS"/>
</dbReference>
<dbReference type="PROSITE" id="PS00659">
    <property type="entry name" value="GLYCOSYL_HYDROL_F5"/>
    <property type="match status" value="1"/>
</dbReference>
<dbReference type="InterPro" id="IPR050386">
    <property type="entry name" value="Glycosyl_hydrolase_5"/>
</dbReference>
<gene>
    <name evidence="9" type="ORF">IAC59_01820</name>
</gene>
<organism evidence="9 10">
    <name type="scientific">Candidatus Fimadaptatus faecigallinarum</name>
    <dbReference type="NCBI Taxonomy" id="2840814"/>
    <lineage>
        <taxon>Bacteria</taxon>
        <taxon>Bacillati</taxon>
        <taxon>Bacillota</taxon>
        <taxon>Clostridia</taxon>
        <taxon>Eubacteriales</taxon>
        <taxon>Candidatus Fimadaptatus</taxon>
    </lineage>
</organism>
<evidence type="ECO:0000313" key="9">
    <source>
        <dbReference type="EMBL" id="HIU45981.1"/>
    </source>
</evidence>
<dbReference type="Pfam" id="PF00150">
    <property type="entry name" value="Cellulase"/>
    <property type="match status" value="1"/>
</dbReference>
<comment type="caution">
    <text evidence="9">The sequence shown here is derived from an EMBL/GenBank/DDBJ whole genome shotgun (WGS) entry which is preliminary data.</text>
</comment>
<dbReference type="GO" id="GO:0030245">
    <property type="term" value="P:cellulose catabolic process"/>
    <property type="evidence" value="ECO:0007669"/>
    <property type="project" value="UniProtKB-KW"/>
</dbReference>
<keyword evidence="2 7" id="KW-0378">Hydrolase</keyword>
<evidence type="ECO:0000256" key="1">
    <source>
        <dbReference type="ARBA" id="ARBA00005641"/>
    </source>
</evidence>
<dbReference type="AlphaFoldDB" id="A0A9D1S3Y7"/>
<evidence type="ECO:0000256" key="7">
    <source>
        <dbReference type="RuleBase" id="RU361153"/>
    </source>
</evidence>
<comment type="similarity">
    <text evidence="1 7">Belongs to the glycosyl hydrolase 5 (cellulase A) family.</text>
</comment>
<dbReference type="InterPro" id="IPR017853">
    <property type="entry name" value="GH"/>
</dbReference>
<reference evidence="9" key="2">
    <citation type="journal article" date="2021" name="PeerJ">
        <title>Extensive microbial diversity within the chicken gut microbiome revealed by metagenomics and culture.</title>
        <authorList>
            <person name="Gilroy R."/>
            <person name="Ravi A."/>
            <person name="Getino M."/>
            <person name="Pursley I."/>
            <person name="Horton D.L."/>
            <person name="Alikhan N.F."/>
            <person name="Baker D."/>
            <person name="Gharbi K."/>
            <person name="Hall N."/>
            <person name="Watson M."/>
            <person name="Adriaenssens E.M."/>
            <person name="Foster-Nyarko E."/>
            <person name="Jarju S."/>
            <person name="Secka A."/>
            <person name="Antonio M."/>
            <person name="Oren A."/>
            <person name="Chaudhuri R.R."/>
            <person name="La Ragione R."/>
            <person name="Hildebrand F."/>
            <person name="Pallen M.J."/>
        </authorList>
    </citation>
    <scope>NUCLEOTIDE SEQUENCE</scope>
    <source>
        <strain evidence="9">ChiSxjej2B14-8506</strain>
    </source>
</reference>
<dbReference type="GO" id="GO:0009986">
    <property type="term" value="C:cell surface"/>
    <property type="evidence" value="ECO:0007669"/>
    <property type="project" value="TreeGrafter"/>
</dbReference>
<sequence>MIDVSSLRTGWNLGNTFDATGGETGWGNPRTTRDMIAFIADAGFDILRIPVTWDENIGAAPAYRVNANWLARVREVAQWGLDAGMYVIINTHHECGWLNPSPDRLSLAEPRFTALWRQIAEYFADMDERLLFEGMNEPRVQGAPDEWLGGDAPTRRGINTLNRAFVEAVRATGGRNAQRGLLITTCGAQITEVGLDSLIVPDDPNLMLSLHAYCPPEYAFAHDPAHNLCRFDADVEAAIERTFDTLRRHALPLGLPIMLTEYGAESKPLPDGARNDADNAQWAKAFLSRARALGIPCVWWDNGYFDRGDEHFALLDRNALRWYLPKTVEAILDSTRA</sequence>
<dbReference type="GO" id="GO:0005576">
    <property type="term" value="C:extracellular region"/>
    <property type="evidence" value="ECO:0007669"/>
    <property type="project" value="TreeGrafter"/>
</dbReference>
<evidence type="ECO:0000259" key="8">
    <source>
        <dbReference type="Pfam" id="PF00150"/>
    </source>
</evidence>
<dbReference type="EMBL" id="DVNK01000014">
    <property type="protein sequence ID" value="HIU45981.1"/>
    <property type="molecule type" value="Genomic_DNA"/>
</dbReference>
<name>A0A9D1S3Y7_9FIRM</name>
<dbReference type="InterPro" id="IPR001547">
    <property type="entry name" value="Glyco_hydro_5"/>
</dbReference>
<reference evidence="9" key="1">
    <citation type="submission" date="2020-10" db="EMBL/GenBank/DDBJ databases">
        <authorList>
            <person name="Gilroy R."/>
        </authorList>
    </citation>
    <scope>NUCLEOTIDE SEQUENCE</scope>
    <source>
        <strain evidence="9">ChiSxjej2B14-8506</strain>
    </source>
</reference>
<keyword evidence="5 7" id="KW-0326">Glycosidase</keyword>
<dbReference type="Gene3D" id="3.20.20.80">
    <property type="entry name" value="Glycosidases"/>
    <property type="match status" value="1"/>
</dbReference>
<protein>
    <submittedName>
        <fullName evidence="9">Glycoside hydrolase family 5 protein</fullName>
    </submittedName>
</protein>
<evidence type="ECO:0000256" key="3">
    <source>
        <dbReference type="ARBA" id="ARBA00023001"/>
    </source>
</evidence>
<dbReference type="SUPFAM" id="SSF51445">
    <property type="entry name" value="(Trans)glycosidases"/>
    <property type="match status" value="1"/>
</dbReference>
<keyword evidence="3" id="KW-0136">Cellulose degradation</keyword>
<accession>A0A9D1S3Y7</accession>
<feature type="domain" description="Glycoside hydrolase family 5" evidence="8">
    <location>
        <begin position="14"/>
        <end position="305"/>
    </location>
</feature>
<dbReference type="GO" id="GO:0008422">
    <property type="term" value="F:beta-glucosidase activity"/>
    <property type="evidence" value="ECO:0007669"/>
    <property type="project" value="TreeGrafter"/>
</dbReference>
<evidence type="ECO:0000256" key="4">
    <source>
        <dbReference type="ARBA" id="ARBA00023277"/>
    </source>
</evidence>